<dbReference type="EMBL" id="PYKI01002741">
    <property type="protein sequence ID" value="TGD47133.1"/>
    <property type="molecule type" value="Genomic_DNA"/>
</dbReference>
<name>A0A4Z0KY53_SALET</name>
<reference evidence="1 2" key="1">
    <citation type="submission" date="2018-03" db="EMBL/GenBank/DDBJ databases">
        <title>Non-Typhoidal Salmonella genome sequencing and assembly.</title>
        <authorList>
            <person name="Matchawe C."/>
        </authorList>
    </citation>
    <scope>NUCLEOTIDE SEQUENCE [LARGE SCALE GENOMIC DNA]</scope>
    <source>
        <strain evidence="1 2">22sa</strain>
    </source>
</reference>
<keyword evidence="2" id="KW-1185">Reference proteome</keyword>
<comment type="caution">
    <text evidence="1">The sequence shown here is derived from an EMBL/GenBank/DDBJ whole genome shotgun (WGS) entry which is preliminary data.</text>
</comment>
<protein>
    <submittedName>
        <fullName evidence="1">Met regulon transcriptional regulator MetJ</fullName>
    </submittedName>
</protein>
<accession>A0A4Z0KY53</accession>
<proteinExistence type="predicted"/>
<organism evidence="1 2">
    <name type="scientific">Salmonella enterica subsp. enterica serovar Poona</name>
    <dbReference type="NCBI Taxonomy" id="436295"/>
    <lineage>
        <taxon>Bacteria</taxon>
        <taxon>Pseudomonadati</taxon>
        <taxon>Pseudomonadota</taxon>
        <taxon>Gammaproteobacteria</taxon>
        <taxon>Enterobacterales</taxon>
        <taxon>Enterobacteriaceae</taxon>
        <taxon>Salmonella</taxon>
    </lineage>
</organism>
<sequence length="23" mass="2600">MSGPRHYGKLRAIMVRAQVQTSI</sequence>
<evidence type="ECO:0000313" key="1">
    <source>
        <dbReference type="EMBL" id="TGD47133.1"/>
    </source>
</evidence>
<gene>
    <name evidence="1" type="ORF">C9F07_27360</name>
</gene>
<evidence type="ECO:0000313" key="2">
    <source>
        <dbReference type="Proteomes" id="UP000298196"/>
    </source>
</evidence>
<dbReference type="Proteomes" id="UP000298196">
    <property type="component" value="Unassembled WGS sequence"/>
</dbReference>
<dbReference type="AlphaFoldDB" id="A0A4Z0KY53"/>
<feature type="non-terminal residue" evidence="1">
    <location>
        <position position="23"/>
    </location>
</feature>